<reference evidence="2 3" key="1">
    <citation type="submission" date="2017-10" db="EMBL/GenBank/DDBJ databases">
        <title>Coral associated bacteria.</title>
        <authorList>
            <person name="Wang X."/>
        </authorList>
    </citation>
    <scope>NUCLEOTIDE SEQUENCE [LARGE SCALE GENOMIC DNA]</scope>
    <source>
        <strain evidence="2 3">SCSIO 43005</strain>
    </source>
</reference>
<dbReference type="Pfam" id="PF13676">
    <property type="entry name" value="TIR_2"/>
    <property type="match status" value="1"/>
</dbReference>
<evidence type="ECO:0000259" key="1">
    <source>
        <dbReference type="Pfam" id="PF13676"/>
    </source>
</evidence>
<feature type="domain" description="TIR" evidence="1">
    <location>
        <begin position="68"/>
        <end position="157"/>
    </location>
</feature>
<dbReference type="InterPro" id="IPR035897">
    <property type="entry name" value="Toll_tir_struct_dom_sf"/>
</dbReference>
<dbReference type="AlphaFoldDB" id="A0A857GMM4"/>
<gene>
    <name evidence="2" type="ORF">CTT34_13020</name>
</gene>
<accession>A0A857GMM4</accession>
<organism evidence="2 3">
    <name type="scientific">Vreelandella aquamarina</name>
    <dbReference type="NCBI Taxonomy" id="77097"/>
    <lineage>
        <taxon>Bacteria</taxon>
        <taxon>Pseudomonadati</taxon>
        <taxon>Pseudomonadota</taxon>
        <taxon>Gammaproteobacteria</taxon>
        <taxon>Oceanospirillales</taxon>
        <taxon>Halomonadaceae</taxon>
        <taxon>Vreelandella</taxon>
    </lineage>
</organism>
<evidence type="ECO:0000313" key="3">
    <source>
        <dbReference type="Proteomes" id="UP000463949"/>
    </source>
</evidence>
<dbReference type="EMBL" id="CP024621">
    <property type="protein sequence ID" value="QHD50540.1"/>
    <property type="molecule type" value="Genomic_DNA"/>
</dbReference>
<dbReference type="Gene3D" id="3.40.50.10140">
    <property type="entry name" value="Toll/interleukin-1 receptor homology (TIR) domain"/>
    <property type="match status" value="1"/>
</dbReference>
<dbReference type="GO" id="GO:0007165">
    <property type="term" value="P:signal transduction"/>
    <property type="evidence" value="ECO:0007669"/>
    <property type="project" value="InterPro"/>
</dbReference>
<sequence>MTVKKNNQIRRMAFEYLQKLGFLVSLRKKFKGKVKAYNTERDIFNVSPEDLYQRLESNTVQNKKSFHVFISHSYQDSSLVRQVKSCLNNHGLTVYCDWTSDNDFLKRDLVSDYTKMVLKKRIEQSKSIVFLQTNNAVNAKGLLSSPWVLMEIEYALSIGKPVYSLNFSNIDELFEKINFEIDGDIEISNDEISKMRT</sequence>
<dbReference type="KEGG" id="hmd:CTT34_13020"/>
<protein>
    <recommendedName>
        <fullName evidence="1">TIR domain-containing protein</fullName>
    </recommendedName>
</protein>
<evidence type="ECO:0000313" key="2">
    <source>
        <dbReference type="EMBL" id="QHD50540.1"/>
    </source>
</evidence>
<dbReference type="Proteomes" id="UP000463949">
    <property type="component" value="Chromosome"/>
</dbReference>
<proteinExistence type="predicted"/>
<dbReference type="SUPFAM" id="SSF52200">
    <property type="entry name" value="Toll/Interleukin receptor TIR domain"/>
    <property type="match status" value="1"/>
</dbReference>
<name>A0A857GMM4_9GAMM</name>
<dbReference type="InterPro" id="IPR000157">
    <property type="entry name" value="TIR_dom"/>
</dbReference>